<evidence type="ECO:0000256" key="3">
    <source>
        <dbReference type="ARBA" id="ARBA00022737"/>
    </source>
</evidence>
<keyword evidence="6" id="KW-0539">Nucleus</keyword>
<dbReference type="PANTHER" id="PTHR24394:SF29">
    <property type="entry name" value="MYONEURIN"/>
    <property type="match status" value="1"/>
</dbReference>
<keyword evidence="2" id="KW-0479">Metal-binding</keyword>
<dbReference type="SUPFAM" id="SSF57667">
    <property type="entry name" value="beta-beta-alpha zinc fingers"/>
    <property type="match status" value="3"/>
</dbReference>
<keyword evidence="3" id="KW-0677">Repeat</keyword>
<dbReference type="FunFam" id="3.30.160.60:FF:000870">
    <property type="entry name" value="zinc finger protein 197 isoform X1"/>
    <property type="match status" value="1"/>
</dbReference>
<feature type="domain" description="C2H2-type" evidence="8">
    <location>
        <begin position="494"/>
        <end position="521"/>
    </location>
</feature>
<dbReference type="GO" id="GO:0032502">
    <property type="term" value="P:developmental process"/>
    <property type="evidence" value="ECO:0007669"/>
    <property type="project" value="UniProtKB-ARBA"/>
</dbReference>
<keyword evidence="5" id="KW-0862">Zinc</keyword>
<comment type="subcellular location">
    <subcellularLocation>
        <location evidence="1">Nucleus</location>
    </subcellularLocation>
</comment>
<evidence type="ECO:0000256" key="1">
    <source>
        <dbReference type="ARBA" id="ARBA00004123"/>
    </source>
</evidence>
<feature type="domain" description="C2H2-type" evidence="8">
    <location>
        <begin position="466"/>
        <end position="493"/>
    </location>
</feature>
<feature type="domain" description="C2H2-type" evidence="8">
    <location>
        <begin position="438"/>
        <end position="465"/>
    </location>
</feature>
<feature type="domain" description="C2H2-type" evidence="8">
    <location>
        <begin position="522"/>
        <end position="550"/>
    </location>
</feature>
<dbReference type="PROSITE" id="PS50157">
    <property type="entry name" value="ZINC_FINGER_C2H2_2"/>
    <property type="match status" value="6"/>
</dbReference>
<dbReference type="GO" id="GO:0000981">
    <property type="term" value="F:DNA-binding transcription factor activity, RNA polymerase II-specific"/>
    <property type="evidence" value="ECO:0007669"/>
    <property type="project" value="TreeGrafter"/>
</dbReference>
<evidence type="ECO:0000256" key="2">
    <source>
        <dbReference type="ARBA" id="ARBA00022723"/>
    </source>
</evidence>
<evidence type="ECO:0000256" key="4">
    <source>
        <dbReference type="ARBA" id="ARBA00022771"/>
    </source>
</evidence>
<organism evidence="9 10">
    <name type="scientific">Polyplax serrata</name>
    <name type="common">Common mouse louse</name>
    <dbReference type="NCBI Taxonomy" id="468196"/>
    <lineage>
        <taxon>Eukaryota</taxon>
        <taxon>Metazoa</taxon>
        <taxon>Ecdysozoa</taxon>
        <taxon>Arthropoda</taxon>
        <taxon>Hexapoda</taxon>
        <taxon>Insecta</taxon>
        <taxon>Pterygota</taxon>
        <taxon>Neoptera</taxon>
        <taxon>Paraneoptera</taxon>
        <taxon>Psocodea</taxon>
        <taxon>Troctomorpha</taxon>
        <taxon>Phthiraptera</taxon>
        <taxon>Anoplura</taxon>
        <taxon>Polyplacidae</taxon>
        <taxon>Polyplax</taxon>
    </lineage>
</organism>
<gene>
    <name evidence="9" type="ORF">RUM43_014484</name>
</gene>
<dbReference type="FunFam" id="3.30.160.60:FF:000340">
    <property type="entry name" value="zinc finger protein 473 isoform X1"/>
    <property type="match status" value="1"/>
</dbReference>
<comment type="caution">
    <text evidence="9">The sequence shown here is derived from an EMBL/GenBank/DDBJ whole genome shotgun (WGS) entry which is preliminary data.</text>
</comment>
<evidence type="ECO:0000313" key="10">
    <source>
        <dbReference type="Proteomes" id="UP001372834"/>
    </source>
</evidence>
<sequence>MEEDFQHHTTLGDDIFDALNSSDTELTGEKKLTKTIHELYGAPELKTESQPFVGYPPVEPNPGQPSYKQSEIMFPRMPILNDDLNYEPKKTANAMDEFLSFNNPNTGKADKMDENGHETADFKMGDDSYLNMVSMLNDNYPKIDLNGMSVDKPVDVVVGLPDHFVIRNYNMTDKIDNEKNDILNENRYGNDFILSDNDFLANSNLLTGKQMITEPRTFEGNSNLMGDHVLNLDFSNSQMYINRNFPTYKVGNGRNGENVGEYNFGNPTTLSLNYEDNSYCFMEDREKNYATFDTTGKSIEENKGQNQELSYEESGNGLSDINLNLTKNDAYVKEEDVRVNFAEKFSSSMKQLKRLKLEPKRNSNGLIDEEEDYKGFDFKYQNKRMVDCNKENNLHYVRYQHLGDRSIKIWQCGVCGKDFRHQYTLTRHLPTHTDERNYKCETCGKAFRQMSTLSQHRAIHSDARPYVCEFCRKTFNRVSTLISHKKTHSDYKPHKCHICGKAFHQKGNLRNHIFTHTNERPYKCDICTKGFNQMSNLMCHKAHTHSEKGMYPCIRCGQVFNKRFSLRNHEEYVHGIKYPSRDVNNDEKKSLRVVHLPNENRTNIEQFDKTEKVSQPNKSPLQRLKITKTYITDRGVVTEKSMCVGIVIDLIKTKAMETAIQNGQTPFALFKPSSGIPVLVKVLNANCDTQHMLVPATPDDLKVAGKITVAPNSETTSVKTVQIKVPVVATVIQTFDEMGKMRIDVEPPGPELENQNNELHKNSKKNVMYKVEPEIFCEPMECESENNQEFPQPAETGNVQLLSLDEAKKIFNSTASIEMYGEVGQGNNGGTDFGTFGTVMTYMRGAGGPDYPDGHVSAGNPDGEMFLVPGEEAKNPAEAEISEILS</sequence>
<dbReference type="GO" id="GO:0005634">
    <property type="term" value="C:nucleus"/>
    <property type="evidence" value="ECO:0007669"/>
    <property type="project" value="UniProtKB-SubCell"/>
</dbReference>
<dbReference type="AlphaFoldDB" id="A0AAN8RZL4"/>
<dbReference type="Pfam" id="PF00096">
    <property type="entry name" value="zf-C2H2"/>
    <property type="match status" value="4"/>
</dbReference>
<dbReference type="InterPro" id="IPR036236">
    <property type="entry name" value="Znf_C2H2_sf"/>
</dbReference>
<dbReference type="Gene3D" id="3.30.160.60">
    <property type="entry name" value="Classic Zinc Finger"/>
    <property type="match status" value="5"/>
</dbReference>
<evidence type="ECO:0000256" key="5">
    <source>
        <dbReference type="ARBA" id="ARBA00022833"/>
    </source>
</evidence>
<reference evidence="9 10" key="1">
    <citation type="submission" date="2023-10" db="EMBL/GenBank/DDBJ databases">
        <title>Genomes of two closely related lineages of the louse Polyplax serrata with different host specificities.</title>
        <authorList>
            <person name="Martinu J."/>
            <person name="Tarabai H."/>
            <person name="Stefka J."/>
            <person name="Hypsa V."/>
        </authorList>
    </citation>
    <scope>NUCLEOTIDE SEQUENCE [LARGE SCALE GENOMIC DNA]</scope>
    <source>
        <strain evidence="9">HR10_N</strain>
    </source>
</reference>
<name>A0AAN8RZL4_POLSC</name>
<dbReference type="EMBL" id="JAWJWE010000044">
    <property type="protein sequence ID" value="KAK6617475.1"/>
    <property type="molecule type" value="Genomic_DNA"/>
</dbReference>
<dbReference type="PROSITE" id="PS00028">
    <property type="entry name" value="ZINC_FINGER_C2H2_1"/>
    <property type="match status" value="6"/>
</dbReference>
<dbReference type="FunFam" id="3.30.160.60:FF:001049">
    <property type="entry name" value="zinc finger protein 319"/>
    <property type="match status" value="1"/>
</dbReference>
<dbReference type="PANTHER" id="PTHR24394">
    <property type="entry name" value="ZINC FINGER PROTEIN"/>
    <property type="match status" value="1"/>
</dbReference>
<evidence type="ECO:0000256" key="6">
    <source>
        <dbReference type="ARBA" id="ARBA00023242"/>
    </source>
</evidence>
<dbReference type="GO" id="GO:0008270">
    <property type="term" value="F:zinc ion binding"/>
    <property type="evidence" value="ECO:0007669"/>
    <property type="project" value="UniProtKB-KW"/>
</dbReference>
<feature type="domain" description="C2H2-type" evidence="8">
    <location>
        <begin position="410"/>
        <end position="437"/>
    </location>
</feature>
<evidence type="ECO:0000313" key="9">
    <source>
        <dbReference type="EMBL" id="KAK6617475.1"/>
    </source>
</evidence>
<evidence type="ECO:0000256" key="7">
    <source>
        <dbReference type="PROSITE-ProRule" id="PRU00042"/>
    </source>
</evidence>
<dbReference type="FunFam" id="3.30.160.60:FF:000478">
    <property type="entry name" value="Zinc finger protein 133"/>
    <property type="match status" value="1"/>
</dbReference>
<feature type="domain" description="C2H2-type" evidence="8">
    <location>
        <begin position="551"/>
        <end position="579"/>
    </location>
</feature>
<accession>A0AAN8RZL4</accession>
<dbReference type="SMART" id="SM00355">
    <property type="entry name" value="ZnF_C2H2"/>
    <property type="match status" value="6"/>
</dbReference>
<proteinExistence type="predicted"/>
<dbReference type="InterPro" id="IPR013087">
    <property type="entry name" value="Znf_C2H2_type"/>
</dbReference>
<keyword evidence="4 7" id="KW-0863">Zinc-finger</keyword>
<protein>
    <recommendedName>
        <fullName evidence="8">C2H2-type domain-containing protein</fullName>
    </recommendedName>
</protein>
<dbReference type="Proteomes" id="UP001372834">
    <property type="component" value="Unassembled WGS sequence"/>
</dbReference>
<evidence type="ECO:0000259" key="8">
    <source>
        <dbReference type="PROSITE" id="PS50157"/>
    </source>
</evidence>